<comment type="caution">
    <text evidence="2">The sequence shown here is derived from an EMBL/GenBank/DDBJ whole genome shotgun (WGS) entry which is preliminary data.</text>
</comment>
<proteinExistence type="predicted"/>
<reference evidence="3" key="1">
    <citation type="submission" date="2016-06" db="EMBL/GenBank/DDBJ databases">
        <title>Parallel loss of symbiosis genes in relatives of nitrogen-fixing non-legume Parasponia.</title>
        <authorList>
            <person name="Van Velzen R."/>
            <person name="Holmer R."/>
            <person name="Bu F."/>
            <person name="Rutten L."/>
            <person name="Van Zeijl A."/>
            <person name="Liu W."/>
            <person name="Santuari L."/>
            <person name="Cao Q."/>
            <person name="Sharma T."/>
            <person name="Shen D."/>
            <person name="Roswanjaya Y."/>
            <person name="Wardhani T."/>
            <person name="Kalhor M.S."/>
            <person name="Jansen J."/>
            <person name="Van den Hoogen J."/>
            <person name="Gungor B."/>
            <person name="Hartog M."/>
            <person name="Hontelez J."/>
            <person name="Verver J."/>
            <person name="Yang W.-C."/>
            <person name="Schijlen E."/>
            <person name="Repin R."/>
            <person name="Schilthuizen M."/>
            <person name="Schranz E."/>
            <person name="Heidstra R."/>
            <person name="Miyata K."/>
            <person name="Fedorova E."/>
            <person name="Kohlen W."/>
            <person name="Bisseling T."/>
            <person name="Smit S."/>
            <person name="Geurts R."/>
        </authorList>
    </citation>
    <scope>NUCLEOTIDE SEQUENCE [LARGE SCALE GENOMIC DNA]</scope>
    <source>
        <strain evidence="3">cv. RG33-2</strain>
    </source>
</reference>
<dbReference type="AlphaFoldDB" id="A0A2P5C4X5"/>
<dbReference type="EMBL" id="JXTC01000412">
    <property type="protein sequence ID" value="PON56065.1"/>
    <property type="molecule type" value="Genomic_DNA"/>
</dbReference>
<dbReference type="Proteomes" id="UP000237000">
    <property type="component" value="Unassembled WGS sequence"/>
</dbReference>
<feature type="compositionally biased region" description="Basic and acidic residues" evidence="1">
    <location>
        <begin position="37"/>
        <end position="53"/>
    </location>
</feature>
<feature type="region of interest" description="Disordered" evidence="1">
    <location>
        <begin position="37"/>
        <end position="67"/>
    </location>
</feature>
<evidence type="ECO:0000256" key="1">
    <source>
        <dbReference type="SAM" id="MobiDB-lite"/>
    </source>
</evidence>
<feature type="region of interest" description="Disordered" evidence="1">
    <location>
        <begin position="286"/>
        <end position="318"/>
    </location>
</feature>
<feature type="compositionally biased region" description="Basic and acidic residues" evidence="1">
    <location>
        <begin position="288"/>
        <end position="303"/>
    </location>
</feature>
<sequence length="444" mass="48195">WNSRRCPHCLSLILSFNISEYIIRSLRDPPIWDSNLDDTRHSATPPDDHRTDHATTTPLMPDDDHHHTTAAAPLACLDHINHAVTSHIFANDQHHTATTIPPGYNDDQSIADVNATPGVSEDDHHMAAVAPASPGDDCHSTTPVVSTHLIPNDDHHHMVAAAPMSSSYSDSNTPVVAAPLISDKENHYTAAVVPPASSNYINHVDTFYVSLDDHRHTTIIASPGFVVTATAAATLGISEHDHHIAAITLPCPKDDCHNIDLAPPSEDEHHYKTYLNIIDPPIWDPNLDDTRRSTAPPKDHLTDHAATNPLMPDDDHHHTTVAAPSASLDYIGHAVTSHIFANHQHQTATTVPPSYNDDHSIADEDATLSVSEDDHYMAAVAPVSPGDDCHSTTLVVSTPLISDDDYHHMAAAAPLVSSYYIDHVATSHISVDDHSHTAITTELR</sequence>
<evidence type="ECO:0000313" key="3">
    <source>
        <dbReference type="Proteomes" id="UP000237000"/>
    </source>
</evidence>
<name>A0A2P5C4X5_TREOI</name>
<evidence type="ECO:0000313" key="2">
    <source>
        <dbReference type="EMBL" id="PON56065.1"/>
    </source>
</evidence>
<accession>A0A2P5C4X5</accession>
<feature type="non-terminal residue" evidence="2">
    <location>
        <position position="1"/>
    </location>
</feature>
<organism evidence="2 3">
    <name type="scientific">Trema orientale</name>
    <name type="common">Charcoal tree</name>
    <name type="synonym">Celtis orientalis</name>
    <dbReference type="NCBI Taxonomy" id="63057"/>
    <lineage>
        <taxon>Eukaryota</taxon>
        <taxon>Viridiplantae</taxon>
        <taxon>Streptophyta</taxon>
        <taxon>Embryophyta</taxon>
        <taxon>Tracheophyta</taxon>
        <taxon>Spermatophyta</taxon>
        <taxon>Magnoliopsida</taxon>
        <taxon>eudicotyledons</taxon>
        <taxon>Gunneridae</taxon>
        <taxon>Pentapetalae</taxon>
        <taxon>rosids</taxon>
        <taxon>fabids</taxon>
        <taxon>Rosales</taxon>
        <taxon>Cannabaceae</taxon>
        <taxon>Trema</taxon>
    </lineage>
</organism>
<protein>
    <submittedName>
        <fullName evidence="2">Uncharacterized protein</fullName>
    </submittedName>
</protein>
<keyword evidence="3" id="KW-1185">Reference proteome</keyword>
<dbReference type="InParanoid" id="A0A2P5C4X5"/>
<gene>
    <name evidence="2" type="ORF">TorRG33x02_297270</name>
</gene>